<reference evidence="1 2" key="1">
    <citation type="submission" date="2014-11" db="EMBL/GenBank/DDBJ databases">
        <title>Characterization and genome comparisons of three Achromobacter phages of the Siphoviridae family.</title>
        <authorList>
            <person name="Dreiseikelmann B."/>
            <person name="Bunk B."/>
            <person name="Rohde M."/>
            <person name="Wittmann J."/>
        </authorList>
    </citation>
    <scope>NUCLEOTIDE SEQUENCE [LARGE SCALE GENOMIC DNA]</scope>
</reference>
<evidence type="ECO:0000313" key="1">
    <source>
        <dbReference type="EMBL" id="AJD82867.1"/>
    </source>
</evidence>
<evidence type="ECO:0000313" key="2">
    <source>
        <dbReference type="Proteomes" id="UP000031726"/>
    </source>
</evidence>
<organism evidence="1 2">
    <name type="scientific">Achromobacter phage 83-24</name>
    <dbReference type="NCBI Taxonomy" id="1589747"/>
    <lineage>
        <taxon>Viruses</taxon>
        <taxon>Duplodnaviria</taxon>
        <taxon>Heunggongvirae</taxon>
        <taxon>Uroviricota</taxon>
        <taxon>Caudoviricetes</taxon>
        <taxon>Steinhofvirus</taxon>
        <taxon>Steinhofvirus sv8324</taxon>
    </lineage>
</organism>
<dbReference type="KEGG" id="vg:26628940"/>
<protein>
    <submittedName>
        <fullName evidence="1">Uncharacterized protein</fullName>
    </submittedName>
</protein>
<name>A0A0B4ZZI6_9CAUD</name>
<sequence>MAASPKIAETNLWRWVREAKAHFGRDLHIQRIESSTGLGIPDVEACLKVWPSSVTFWIELKAVARPARSSTPIRHNITPEQIAWHRNRYHAGGISYVFLQIGAGREAKKYLIPGSELLAFQKPITEEEIRFCSREATDWTPQRLLDACARPET</sequence>
<dbReference type="EMBL" id="KP202970">
    <property type="protein sequence ID" value="AJD82867.1"/>
    <property type="molecule type" value="Genomic_DNA"/>
</dbReference>
<dbReference type="GeneID" id="26628940"/>
<dbReference type="OrthoDB" id="24963at10239"/>
<dbReference type="RefSeq" id="YP_009201768.1">
    <property type="nucleotide sequence ID" value="NC_028834.1"/>
</dbReference>
<accession>A0A0B4ZZI6</accession>
<keyword evidence="2" id="KW-1185">Reference proteome</keyword>
<dbReference type="Proteomes" id="UP000031726">
    <property type="component" value="Segment"/>
</dbReference>
<gene>
    <name evidence="1" type="ORF">JWAP_00034</name>
</gene>
<proteinExistence type="predicted"/>